<protein>
    <submittedName>
        <fullName evidence="1">Molecular chaperone DnaJ</fullName>
    </submittedName>
</protein>
<reference evidence="1 2" key="1">
    <citation type="journal article" date="2018" name="Nat. Biotechnol.">
        <title>A standardized bacterial taxonomy based on genome phylogeny substantially revises the tree of life.</title>
        <authorList>
            <person name="Parks D.H."/>
            <person name="Chuvochina M."/>
            <person name="Waite D.W."/>
            <person name="Rinke C."/>
            <person name="Skarshewski A."/>
            <person name="Chaumeil P.A."/>
            <person name="Hugenholtz P."/>
        </authorList>
    </citation>
    <scope>NUCLEOTIDE SEQUENCE [LARGE SCALE GENOMIC DNA]</scope>
    <source>
        <strain evidence="1">UBA8707</strain>
    </source>
</reference>
<comment type="caution">
    <text evidence="1">The sequence shown here is derived from an EMBL/GenBank/DDBJ whole genome shotgun (WGS) entry which is preliminary data.</text>
</comment>
<accession>A0A358HZY4</accession>
<sequence>RPDLREIRTKYRVLAAIHHPDSNYGSHQRMTQLNAAMDLLRRHIT</sequence>
<dbReference type="Proteomes" id="UP000264753">
    <property type="component" value="Unassembled WGS sequence"/>
</dbReference>
<evidence type="ECO:0000313" key="2">
    <source>
        <dbReference type="Proteomes" id="UP000264753"/>
    </source>
</evidence>
<dbReference type="Gene3D" id="1.10.287.110">
    <property type="entry name" value="DnaJ domain"/>
    <property type="match status" value="1"/>
</dbReference>
<gene>
    <name evidence="1" type="ORF">DEF21_22055</name>
</gene>
<dbReference type="InterPro" id="IPR036869">
    <property type="entry name" value="J_dom_sf"/>
</dbReference>
<evidence type="ECO:0000313" key="1">
    <source>
        <dbReference type="EMBL" id="HBV00563.1"/>
    </source>
</evidence>
<organism evidence="1 2">
    <name type="scientific">Thalassospira lucentensis</name>
    <dbReference type="NCBI Taxonomy" id="168935"/>
    <lineage>
        <taxon>Bacteria</taxon>
        <taxon>Pseudomonadati</taxon>
        <taxon>Pseudomonadota</taxon>
        <taxon>Alphaproteobacteria</taxon>
        <taxon>Rhodospirillales</taxon>
        <taxon>Thalassospiraceae</taxon>
        <taxon>Thalassospira</taxon>
    </lineage>
</organism>
<dbReference type="AlphaFoldDB" id="A0A358HZY4"/>
<dbReference type="SUPFAM" id="SSF46565">
    <property type="entry name" value="Chaperone J-domain"/>
    <property type="match status" value="1"/>
</dbReference>
<dbReference type="EMBL" id="DOOG01000175">
    <property type="protein sequence ID" value="HBV00563.1"/>
    <property type="molecule type" value="Genomic_DNA"/>
</dbReference>
<name>A0A358HZY4_9PROT</name>
<proteinExistence type="predicted"/>
<feature type="non-terminal residue" evidence="1">
    <location>
        <position position="1"/>
    </location>
</feature>